<evidence type="ECO:0000256" key="4">
    <source>
        <dbReference type="PIRSR" id="PIRSR602401-1"/>
    </source>
</evidence>
<dbReference type="PANTHER" id="PTHR24305:SF226">
    <property type="entry name" value="CYTOCHROME P450 MONOOXYGENASE"/>
    <property type="match status" value="1"/>
</dbReference>
<dbReference type="InterPro" id="IPR050121">
    <property type="entry name" value="Cytochrome_P450_monoxygenase"/>
</dbReference>
<dbReference type="PRINTS" id="PR00463">
    <property type="entry name" value="EP450I"/>
</dbReference>
<dbReference type="PRINTS" id="PR00385">
    <property type="entry name" value="P450"/>
</dbReference>
<sequence length="529" mass="59909">MRQCLANAIYNVYLHPLRHVPGPFWARASEVPSWYYTTGGRRHIWLWQLFQIYGKRIRVAPNLVLFCDPDAHAAIYGMKSNVRRSPFYVGLTKNIREKTTLNTIDPAEHARRRKMLNTCFTDSSVNATSAFVSKHIDRWHQIMLDEHDSATEWSTSVNLGEKVDHLVFDIMGDLAFGRSFNIKEPGDNALREVPKKYCPVSQILLLKTKMCRSPFLSSIIWLKPRGLDRLVELITPPPVQRFNNFVFDSVTKRLELYKKQEGIPEDERRRDMFYFLCKAQDSSTGHPAYTEDELRAEASLFIIAGSDTASVSLASVFWYLVRASRCYQKLVGELQITFDTAEDVVYGPKLMGCTYLRACIDEGMRLVPPGPCEPPREVLAGGLKVMNDYYPEGTIVGTAPWCDSRNEEVYGDAGVFRPERWIIDEATGVTSEMVAEIRTNFHPFLSGPGSCAGKGIAMAEMLLVVARTLLRFELRKAPGSTLGEGSPELGWGARDRKQFQVVDAYISLKEGPEIQFRKRASPEAKVGRK</sequence>
<dbReference type="AlphaFoldDB" id="A0A7C8J6G4"/>
<dbReference type="SUPFAM" id="SSF48264">
    <property type="entry name" value="Cytochrome P450"/>
    <property type="match status" value="1"/>
</dbReference>
<name>A0A7C8J6G4_9PEZI</name>
<evidence type="ECO:0000313" key="5">
    <source>
        <dbReference type="EMBL" id="KAF2971899.1"/>
    </source>
</evidence>
<protein>
    <recommendedName>
        <fullName evidence="7">Benzoate 4-monooxygenase cytochrome P450</fullName>
    </recommendedName>
</protein>
<dbReference type="Proteomes" id="UP000481858">
    <property type="component" value="Unassembled WGS sequence"/>
</dbReference>
<dbReference type="OrthoDB" id="1470350at2759"/>
<dbReference type="GO" id="GO:0016705">
    <property type="term" value="F:oxidoreductase activity, acting on paired donors, with incorporation or reduction of molecular oxygen"/>
    <property type="evidence" value="ECO:0007669"/>
    <property type="project" value="InterPro"/>
</dbReference>
<comment type="cofactor">
    <cofactor evidence="4">
        <name>heme</name>
        <dbReference type="ChEBI" id="CHEBI:30413"/>
    </cofactor>
</comment>
<dbReference type="InterPro" id="IPR001128">
    <property type="entry name" value="Cyt_P450"/>
</dbReference>
<feature type="binding site" description="axial binding residue" evidence="4">
    <location>
        <position position="451"/>
    </location>
    <ligand>
        <name>heme</name>
        <dbReference type="ChEBI" id="CHEBI:30413"/>
    </ligand>
    <ligandPart>
        <name>Fe</name>
        <dbReference type="ChEBI" id="CHEBI:18248"/>
    </ligandPart>
</feature>
<accession>A0A7C8J6G4</accession>
<evidence type="ECO:0000256" key="2">
    <source>
        <dbReference type="ARBA" id="ARBA00022723"/>
    </source>
</evidence>
<dbReference type="GO" id="GO:0005506">
    <property type="term" value="F:iron ion binding"/>
    <property type="evidence" value="ECO:0007669"/>
    <property type="project" value="InterPro"/>
</dbReference>
<dbReference type="GO" id="GO:0020037">
    <property type="term" value="F:heme binding"/>
    <property type="evidence" value="ECO:0007669"/>
    <property type="project" value="InterPro"/>
</dbReference>
<dbReference type="CDD" id="cd11061">
    <property type="entry name" value="CYP67-like"/>
    <property type="match status" value="1"/>
</dbReference>
<evidence type="ECO:0000256" key="1">
    <source>
        <dbReference type="ARBA" id="ARBA00022617"/>
    </source>
</evidence>
<dbReference type="PANTHER" id="PTHR24305">
    <property type="entry name" value="CYTOCHROME P450"/>
    <property type="match status" value="1"/>
</dbReference>
<dbReference type="EMBL" id="WUBL01000010">
    <property type="protein sequence ID" value="KAF2971899.1"/>
    <property type="molecule type" value="Genomic_DNA"/>
</dbReference>
<comment type="caution">
    <text evidence="5">The sequence shown here is derived from an EMBL/GenBank/DDBJ whole genome shotgun (WGS) entry which is preliminary data.</text>
</comment>
<dbReference type="GO" id="GO:0004497">
    <property type="term" value="F:monooxygenase activity"/>
    <property type="evidence" value="ECO:0007669"/>
    <property type="project" value="InterPro"/>
</dbReference>
<dbReference type="InParanoid" id="A0A7C8J6G4"/>
<dbReference type="Pfam" id="PF00067">
    <property type="entry name" value="p450"/>
    <property type="match status" value="1"/>
</dbReference>
<evidence type="ECO:0000256" key="3">
    <source>
        <dbReference type="ARBA" id="ARBA00023004"/>
    </source>
</evidence>
<evidence type="ECO:0008006" key="7">
    <source>
        <dbReference type="Google" id="ProtNLM"/>
    </source>
</evidence>
<keyword evidence="2 4" id="KW-0479">Metal-binding</keyword>
<dbReference type="InterPro" id="IPR036396">
    <property type="entry name" value="Cyt_P450_sf"/>
</dbReference>
<reference evidence="5 6" key="1">
    <citation type="submission" date="2019-12" db="EMBL/GenBank/DDBJ databases">
        <title>Draft genome sequence of the ascomycete Xylaria multiplex DSM 110363.</title>
        <authorList>
            <person name="Buettner E."/>
            <person name="Kellner H."/>
        </authorList>
    </citation>
    <scope>NUCLEOTIDE SEQUENCE [LARGE SCALE GENOMIC DNA]</scope>
    <source>
        <strain evidence="5 6">DSM 110363</strain>
    </source>
</reference>
<gene>
    <name evidence="5" type="ORF">GQX73_g1749</name>
</gene>
<keyword evidence="1 4" id="KW-0349">Heme</keyword>
<dbReference type="Gene3D" id="1.10.630.10">
    <property type="entry name" value="Cytochrome P450"/>
    <property type="match status" value="1"/>
</dbReference>
<organism evidence="5 6">
    <name type="scientific">Xylaria multiplex</name>
    <dbReference type="NCBI Taxonomy" id="323545"/>
    <lineage>
        <taxon>Eukaryota</taxon>
        <taxon>Fungi</taxon>
        <taxon>Dikarya</taxon>
        <taxon>Ascomycota</taxon>
        <taxon>Pezizomycotina</taxon>
        <taxon>Sordariomycetes</taxon>
        <taxon>Xylariomycetidae</taxon>
        <taxon>Xylariales</taxon>
        <taxon>Xylariaceae</taxon>
        <taxon>Xylaria</taxon>
    </lineage>
</organism>
<proteinExistence type="predicted"/>
<evidence type="ECO:0000313" key="6">
    <source>
        <dbReference type="Proteomes" id="UP000481858"/>
    </source>
</evidence>
<keyword evidence="3 4" id="KW-0408">Iron</keyword>
<keyword evidence="6" id="KW-1185">Reference proteome</keyword>
<dbReference type="InterPro" id="IPR002401">
    <property type="entry name" value="Cyt_P450_E_grp-I"/>
</dbReference>